<comment type="caution">
    <text evidence="2">The sequence shown here is derived from an EMBL/GenBank/DDBJ whole genome shotgun (WGS) entry which is preliminary data.</text>
</comment>
<evidence type="ECO:0000313" key="3">
    <source>
        <dbReference type="Proteomes" id="UP000192257"/>
    </source>
</evidence>
<protein>
    <recommendedName>
        <fullName evidence="4">BBSome-interacting protein 1</fullName>
    </recommendedName>
</protein>
<dbReference type="OrthoDB" id="267052at2759"/>
<keyword evidence="3" id="KW-1185">Reference proteome</keyword>
<name>A0A1X0NQF0_9TRYP</name>
<dbReference type="PANTHER" id="PTHR28596:SF1">
    <property type="entry name" value="BBSOME-INTERACTING PROTEIN 1"/>
    <property type="match status" value="1"/>
</dbReference>
<dbReference type="GeneID" id="39988179"/>
<gene>
    <name evidence="2" type="ORF">TM35_000292420</name>
</gene>
<feature type="region of interest" description="Disordered" evidence="1">
    <location>
        <begin position="75"/>
        <end position="99"/>
    </location>
</feature>
<evidence type="ECO:0008006" key="4">
    <source>
        <dbReference type="Google" id="ProtNLM"/>
    </source>
</evidence>
<evidence type="ECO:0000313" key="2">
    <source>
        <dbReference type="EMBL" id="ORC86360.1"/>
    </source>
</evidence>
<evidence type="ECO:0000256" key="1">
    <source>
        <dbReference type="SAM" id="MobiDB-lite"/>
    </source>
</evidence>
<dbReference type="Pfam" id="PF14777">
    <property type="entry name" value="BBIP10"/>
    <property type="match status" value="1"/>
</dbReference>
<dbReference type="VEuPathDB" id="TriTrypDB:TM35_000292420"/>
<dbReference type="GO" id="GO:0060271">
    <property type="term" value="P:cilium assembly"/>
    <property type="evidence" value="ECO:0007669"/>
    <property type="project" value="InterPro"/>
</dbReference>
<dbReference type="Proteomes" id="UP000192257">
    <property type="component" value="Unassembled WGS sequence"/>
</dbReference>
<dbReference type="InterPro" id="IPR028233">
    <property type="entry name" value="BBIP10"/>
</dbReference>
<sequence>MQPATATPAASRPESDEALTEILPANGFVFHEVEDYTELLCPPKLLPIKSFTLERLESLEKRVTEEAKAKRVAQQQQRAVPMWNTATAAPVLSPPSGTR</sequence>
<dbReference type="GO" id="GO:0097500">
    <property type="term" value="P:receptor localization to non-motile cilium"/>
    <property type="evidence" value="ECO:0007669"/>
    <property type="project" value="TreeGrafter"/>
</dbReference>
<reference evidence="2 3" key="1">
    <citation type="submission" date="2017-03" db="EMBL/GenBank/DDBJ databases">
        <title>An alternative strategy for trypanosome survival in the mammalian bloodstream revealed through genome and transcriptome analysis of the ubiquitous bovine parasite Trypanosoma (Megatrypanum) theileri.</title>
        <authorList>
            <person name="Kelly S."/>
            <person name="Ivens A."/>
            <person name="Mott A."/>
            <person name="O'Neill E."/>
            <person name="Emms D."/>
            <person name="Macleod O."/>
            <person name="Voorheis P."/>
            <person name="Matthews J."/>
            <person name="Matthews K."/>
            <person name="Carrington M."/>
        </authorList>
    </citation>
    <scope>NUCLEOTIDE SEQUENCE [LARGE SCALE GENOMIC DNA]</scope>
    <source>
        <strain evidence="2">Edinburgh</strain>
    </source>
</reference>
<dbReference type="AlphaFoldDB" id="A0A1X0NQF0"/>
<accession>A0A1X0NQF0</accession>
<dbReference type="GO" id="GO:0034464">
    <property type="term" value="C:BBSome"/>
    <property type="evidence" value="ECO:0007669"/>
    <property type="project" value="InterPro"/>
</dbReference>
<proteinExistence type="predicted"/>
<dbReference type="EMBL" id="NBCO01000029">
    <property type="protein sequence ID" value="ORC86360.1"/>
    <property type="molecule type" value="Genomic_DNA"/>
</dbReference>
<dbReference type="PANTHER" id="PTHR28596">
    <property type="entry name" value="BBSOME-INTERACTING PROTEIN 1"/>
    <property type="match status" value="1"/>
</dbReference>
<dbReference type="RefSeq" id="XP_028880426.1">
    <property type="nucleotide sequence ID" value="XM_029028399.1"/>
</dbReference>
<organism evidence="2 3">
    <name type="scientific">Trypanosoma theileri</name>
    <dbReference type="NCBI Taxonomy" id="67003"/>
    <lineage>
        <taxon>Eukaryota</taxon>
        <taxon>Discoba</taxon>
        <taxon>Euglenozoa</taxon>
        <taxon>Kinetoplastea</taxon>
        <taxon>Metakinetoplastina</taxon>
        <taxon>Trypanosomatida</taxon>
        <taxon>Trypanosomatidae</taxon>
        <taxon>Trypanosoma</taxon>
    </lineage>
</organism>